<comment type="caution">
    <text evidence="1">The sequence shown here is derived from an EMBL/GenBank/DDBJ whole genome shotgun (WGS) entry which is preliminary data.</text>
</comment>
<gene>
    <name evidence="1" type="ORF">CEY11_02150</name>
</gene>
<accession>A0A225N3F8</accession>
<evidence type="ECO:0000313" key="2">
    <source>
        <dbReference type="Proteomes" id="UP000214603"/>
    </source>
</evidence>
<dbReference type="AlphaFoldDB" id="A0A225N3F8"/>
<evidence type="ECO:0000313" key="1">
    <source>
        <dbReference type="EMBL" id="OWT65569.1"/>
    </source>
</evidence>
<dbReference type="Proteomes" id="UP000214603">
    <property type="component" value="Unassembled WGS sequence"/>
</dbReference>
<protein>
    <submittedName>
        <fullName evidence="1">Uncharacterized protein</fullName>
    </submittedName>
</protein>
<organism evidence="1 2">
    <name type="scientific">Candidimonas nitroreducens</name>
    <dbReference type="NCBI Taxonomy" id="683354"/>
    <lineage>
        <taxon>Bacteria</taxon>
        <taxon>Pseudomonadati</taxon>
        <taxon>Pseudomonadota</taxon>
        <taxon>Betaproteobacteria</taxon>
        <taxon>Burkholderiales</taxon>
        <taxon>Alcaligenaceae</taxon>
        <taxon>Candidimonas</taxon>
    </lineage>
</organism>
<keyword evidence="2" id="KW-1185">Reference proteome</keyword>
<reference evidence="2" key="1">
    <citation type="submission" date="2017-06" db="EMBL/GenBank/DDBJ databases">
        <title>Herbaspirillum phytohormonus sp. nov., isolated from the root nodule of Robinia pseudoacacia in lead-zinc mine.</title>
        <authorList>
            <person name="Fan M."/>
            <person name="Lin Y."/>
        </authorList>
    </citation>
    <scope>NUCLEOTIDE SEQUENCE [LARGE SCALE GENOMIC DNA]</scope>
    <source>
        <strain evidence="2">SC-089</strain>
    </source>
</reference>
<dbReference type="EMBL" id="NJIH01000002">
    <property type="protein sequence ID" value="OWT65569.1"/>
    <property type="molecule type" value="Genomic_DNA"/>
</dbReference>
<sequence>MTKTGVRSNAQSERQEQVRAIATARVWAIVGDGQLPHEGWEWRGKGVGKEKDGFGCERLRYGIGDLPMVRKMLCAKIRLCFIDHLRMIA</sequence>
<name>A0A225N3F8_9BURK</name>
<proteinExistence type="predicted"/>